<dbReference type="InterPro" id="IPR002372">
    <property type="entry name" value="PQQ_rpt_dom"/>
</dbReference>
<accession>A0A2T0KDS0</accession>
<dbReference type="RefSeq" id="WP_170153904.1">
    <property type="nucleotide sequence ID" value="NZ_BOMO01000003.1"/>
</dbReference>
<proteinExistence type="predicted"/>
<dbReference type="Pfam" id="PF13360">
    <property type="entry name" value="PQQ_2"/>
    <property type="match status" value="1"/>
</dbReference>
<dbReference type="InterPro" id="IPR015943">
    <property type="entry name" value="WD40/YVTN_repeat-like_dom_sf"/>
</dbReference>
<gene>
    <name evidence="2" type="ORF">CLV67_106235</name>
</gene>
<evidence type="ECO:0000313" key="2">
    <source>
        <dbReference type="EMBL" id="PRX21455.1"/>
    </source>
</evidence>
<name>A0A2T0KDS0_9ACTN</name>
<keyword evidence="3" id="KW-1185">Reference proteome</keyword>
<dbReference type="SUPFAM" id="SSF50998">
    <property type="entry name" value="Quinoprotein alcohol dehydrogenase-like"/>
    <property type="match status" value="1"/>
</dbReference>
<comment type="caution">
    <text evidence="2">The sequence shown here is derived from an EMBL/GenBank/DDBJ whole genome shotgun (WGS) entry which is preliminary data.</text>
</comment>
<dbReference type="Gene3D" id="2.130.10.10">
    <property type="entry name" value="YVTN repeat-like/Quinoprotein amine dehydrogenase"/>
    <property type="match status" value="1"/>
</dbReference>
<evidence type="ECO:0000259" key="1">
    <source>
        <dbReference type="Pfam" id="PF13360"/>
    </source>
</evidence>
<evidence type="ECO:0000313" key="3">
    <source>
        <dbReference type="Proteomes" id="UP000239415"/>
    </source>
</evidence>
<sequence length="435" mass="46718">MRDVQIDLGEVPSGESGTALPRAPVPYRWILGPLTLLLVVMLGGGGPPPQPPPAPFVLPLTLGDGIRLDENRLYVVEQADPVGTVVRHHTIRAYDLPGMELLDTYRVEVTGDIQRIADVGDGLLMVGFSDVQNGDPGTSVMRPDDETPVWTRPVDLYGIAPDRSVLLAYEGPGANQPVWRGMDPRTGAVLWSMEPSEVLQVTMPVESFWSGFPERIYALRADGRLEVRSARTGVVTATTRPAGPLRDDTAIWAAGGLVLVGRGTEETTAYDQETLAEKWRRPGPVMPEDGFPQDCRPTICIATYGGGGFSAVDPATGRLLWRADGYDAGEVIDGHVVVSQSSQAEPALALLDPRSGTVVTRIPGWVSGGPGPAPGTAWVYRLNQPGYQLAYGVLDLGDGKVRLLGRAERIAGGCQFNTAVLVCRRLDSSIAVWRL</sequence>
<feature type="domain" description="Pyrrolo-quinoline quinone repeat" evidence="1">
    <location>
        <begin position="180"/>
        <end position="323"/>
    </location>
</feature>
<protein>
    <submittedName>
        <fullName evidence="2">Putative pyrroloquinoline-quinone binding quinoprotein</fullName>
    </submittedName>
</protein>
<dbReference type="AlphaFoldDB" id="A0A2T0KDS0"/>
<organism evidence="2 3">
    <name type="scientific">Actinoplanes italicus</name>
    <dbReference type="NCBI Taxonomy" id="113567"/>
    <lineage>
        <taxon>Bacteria</taxon>
        <taxon>Bacillati</taxon>
        <taxon>Actinomycetota</taxon>
        <taxon>Actinomycetes</taxon>
        <taxon>Micromonosporales</taxon>
        <taxon>Micromonosporaceae</taxon>
        <taxon>Actinoplanes</taxon>
    </lineage>
</organism>
<dbReference type="InterPro" id="IPR011047">
    <property type="entry name" value="Quinoprotein_ADH-like_sf"/>
</dbReference>
<reference evidence="2 3" key="1">
    <citation type="submission" date="2018-03" db="EMBL/GenBank/DDBJ databases">
        <title>Genomic Encyclopedia of Archaeal and Bacterial Type Strains, Phase II (KMG-II): from individual species to whole genera.</title>
        <authorList>
            <person name="Goeker M."/>
        </authorList>
    </citation>
    <scope>NUCLEOTIDE SEQUENCE [LARGE SCALE GENOMIC DNA]</scope>
    <source>
        <strain evidence="2 3">DSM 43146</strain>
    </source>
</reference>
<dbReference type="EMBL" id="PVMZ01000006">
    <property type="protein sequence ID" value="PRX21455.1"/>
    <property type="molecule type" value="Genomic_DNA"/>
</dbReference>
<dbReference type="Proteomes" id="UP000239415">
    <property type="component" value="Unassembled WGS sequence"/>
</dbReference>